<dbReference type="NCBIfam" id="NF008112">
    <property type="entry name" value="PRK10859.1"/>
    <property type="match status" value="1"/>
</dbReference>
<feature type="signal peptide" evidence="5">
    <location>
        <begin position="1"/>
        <end position="18"/>
    </location>
</feature>
<dbReference type="PROSITE" id="PS51257">
    <property type="entry name" value="PROKAR_LIPOPROTEIN"/>
    <property type="match status" value="1"/>
</dbReference>
<dbReference type="InterPro" id="IPR023346">
    <property type="entry name" value="Lysozyme-like_dom_sf"/>
</dbReference>
<evidence type="ECO:0000313" key="7">
    <source>
        <dbReference type="EMBL" id="SDH36952.1"/>
    </source>
</evidence>
<dbReference type="Proteomes" id="UP000198607">
    <property type="component" value="Unassembled WGS sequence"/>
</dbReference>
<feature type="chain" id="PRO_5011787138" evidence="5">
    <location>
        <begin position="19"/>
        <end position="470"/>
    </location>
</feature>
<dbReference type="CDD" id="cd13403">
    <property type="entry name" value="MLTF-like"/>
    <property type="match status" value="1"/>
</dbReference>
<evidence type="ECO:0000256" key="5">
    <source>
        <dbReference type="SAM" id="SignalP"/>
    </source>
</evidence>
<keyword evidence="3 5" id="KW-0732">Signal</keyword>
<evidence type="ECO:0000313" key="8">
    <source>
        <dbReference type="Proteomes" id="UP000198607"/>
    </source>
</evidence>
<gene>
    <name evidence="7" type="ORF">SAMN05660652_01601</name>
</gene>
<dbReference type="GO" id="GO:0008933">
    <property type="term" value="F:peptidoglycan lytic transglycosylase activity"/>
    <property type="evidence" value="ECO:0007669"/>
    <property type="project" value="InterPro"/>
</dbReference>
<dbReference type="SUPFAM" id="SSF53955">
    <property type="entry name" value="Lysozyme-like"/>
    <property type="match status" value="1"/>
</dbReference>
<comment type="similarity">
    <text evidence="2">Belongs to the transglycosylase Slt family.</text>
</comment>
<dbReference type="RefSeq" id="WP_091936334.1">
    <property type="nucleotide sequence ID" value="NZ_FNCY01000005.1"/>
</dbReference>
<proteinExistence type="inferred from homology"/>
<accession>A0A1G8BUW7</accession>
<evidence type="ECO:0000256" key="2">
    <source>
        <dbReference type="ARBA" id="ARBA00007734"/>
    </source>
</evidence>
<keyword evidence="4" id="KW-0998">Cell outer membrane</keyword>
<dbReference type="AlphaFoldDB" id="A0A1G8BUW7"/>
<evidence type="ECO:0000259" key="6">
    <source>
        <dbReference type="SMART" id="SM00062"/>
    </source>
</evidence>
<dbReference type="Gene3D" id="1.10.530.10">
    <property type="match status" value="1"/>
</dbReference>
<feature type="domain" description="Solute-binding protein family 3/N-terminal" evidence="6">
    <location>
        <begin position="34"/>
        <end position="251"/>
    </location>
</feature>
<evidence type="ECO:0000256" key="4">
    <source>
        <dbReference type="ARBA" id="ARBA00023237"/>
    </source>
</evidence>
<dbReference type="InterPro" id="IPR000189">
    <property type="entry name" value="Transglyc_AS"/>
</dbReference>
<dbReference type="PROSITE" id="PS00922">
    <property type="entry name" value="TRANSGLYCOSYLASE"/>
    <property type="match status" value="1"/>
</dbReference>
<dbReference type="STRING" id="83767.SAMN05660652_01601"/>
<evidence type="ECO:0000256" key="1">
    <source>
        <dbReference type="ARBA" id="ARBA00004339"/>
    </source>
</evidence>
<reference evidence="7 8" key="1">
    <citation type="submission" date="2016-10" db="EMBL/GenBank/DDBJ databases">
        <authorList>
            <person name="de Groot N.N."/>
        </authorList>
    </citation>
    <scope>NUCLEOTIDE SEQUENCE [LARGE SCALE GENOMIC DNA]</scope>
    <source>
        <strain evidence="7 8">DSM 5885</strain>
    </source>
</reference>
<dbReference type="GO" id="GO:0000270">
    <property type="term" value="P:peptidoglycan metabolic process"/>
    <property type="evidence" value="ECO:0007669"/>
    <property type="project" value="InterPro"/>
</dbReference>
<sequence>MRLLVVFLVLFLAGCENSVPQPVDKTRELVILTRVGITTYTRDAPGEVSGFEHDLAQRFATDIGLRSRFVVAGSDMDVKERLERGEGHLAIAWSAPENELGTHHSQAYAQSRDVIVTHEASLPITQLKQLAGRTVHVVAGSRQETALRAAGKRVHRLTVVPVEHATELELMAGVAEQRYEIALVSEAAYDIGSNFHPELQDSLQLGPDHPIVWTYAKEIPPDFIARGDDFLRRMEASGELDRLKDRYFGHVNRLTTDDTAIFIERMRSTLPLYRPMFQEAQIRTGIDWRLLAALAYQESRWDPLATSATGVRGMMMLTAETADHLRVGNRLNAAQSVRAGAQYLVELRDALPASAREPDRTWLALAAYNLGMGHLNGARHLARTLGKNPDAWYEMKQVLPLLAKPQYYRRLKSGKGRGGEAVIMTENIRVFADILKRFEPPYEPMKRKSEKFIWKSFQAPPDRDEAPEAP</sequence>
<dbReference type="Pfam" id="PF00497">
    <property type="entry name" value="SBP_bac_3"/>
    <property type="match status" value="1"/>
</dbReference>
<dbReference type="SMART" id="SM00062">
    <property type="entry name" value="PBPb"/>
    <property type="match status" value="1"/>
</dbReference>
<protein>
    <submittedName>
        <fullName evidence="7">Membrane-bound lytic murein transglycosylase F</fullName>
    </submittedName>
</protein>
<comment type="subcellular location">
    <subcellularLocation>
        <location evidence="1">Cell outer membrane</location>
        <topology evidence="1">Peripheral membrane protein</topology>
    </subcellularLocation>
</comment>
<evidence type="ECO:0000256" key="3">
    <source>
        <dbReference type="ARBA" id="ARBA00022729"/>
    </source>
</evidence>
<dbReference type="EMBL" id="FNCY01000005">
    <property type="protein sequence ID" value="SDH36952.1"/>
    <property type="molecule type" value="Genomic_DNA"/>
</dbReference>
<keyword evidence="8" id="KW-1185">Reference proteome</keyword>
<dbReference type="InterPro" id="IPR008258">
    <property type="entry name" value="Transglycosylase_SLT_dom_1"/>
</dbReference>
<dbReference type="CDD" id="cd01009">
    <property type="entry name" value="PBP2_YfhD_N"/>
    <property type="match status" value="1"/>
</dbReference>
<dbReference type="PANTHER" id="PTHR35936:SF32">
    <property type="entry name" value="MEMBRANE-BOUND LYTIC MUREIN TRANSGLYCOSYLASE F"/>
    <property type="match status" value="1"/>
</dbReference>
<name>A0A1G8BUW7_9RHOO</name>
<organism evidence="7 8">
    <name type="scientific">Propionivibrio dicarboxylicus</name>
    <dbReference type="NCBI Taxonomy" id="83767"/>
    <lineage>
        <taxon>Bacteria</taxon>
        <taxon>Pseudomonadati</taxon>
        <taxon>Pseudomonadota</taxon>
        <taxon>Betaproteobacteria</taxon>
        <taxon>Rhodocyclales</taxon>
        <taxon>Rhodocyclaceae</taxon>
        <taxon>Propionivibrio</taxon>
    </lineage>
</organism>
<dbReference type="Pfam" id="PF01464">
    <property type="entry name" value="SLT"/>
    <property type="match status" value="1"/>
</dbReference>
<dbReference type="GO" id="GO:0009279">
    <property type="term" value="C:cell outer membrane"/>
    <property type="evidence" value="ECO:0007669"/>
    <property type="project" value="UniProtKB-SubCell"/>
</dbReference>
<keyword evidence="4" id="KW-0472">Membrane</keyword>
<dbReference type="SUPFAM" id="SSF53850">
    <property type="entry name" value="Periplasmic binding protein-like II"/>
    <property type="match status" value="1"/>
</dbReference>
<dbReference type="PANTHER" id="PTHR35936">
    <property type="entry name" value="MEMBRANE-BOUND LYTIC MUREIN TRANSGLYCOSYLASE F"/>
    <property type="match status" value="1"/>
</dbReference>
<dbReference type="InterPro" id="IPR001638">
    <property type="entry name" value="Solute-binding_3/MltF_N"/>
</dbReference>
<dbReference type="OrthoDB" id="9815002at2"/>
<dbReference type="Gene3D" id="3.40.190.10">
    <property type="entry name" value="Periplasmic binding protein-like II"/>
    <property type="match status" value="2"/>
</dbReference>